<name>A0A9N8DFT1_9STRA</name>
<protein>
    <submittedName>
        <fullName evidence="2">Uncharacterized protein</fullName>
    </submittedName>
</protein>
<keyword evidence="3" id="KW-1185">Reference proteome</keyword>
<dbReference type="AlphaFoldDB" id="A0A9N8DFT1"/>
<gene>
    <name evidence="2" type="ORF">SEMRO_120_G058580.1</name>
</gene>
<proteinExistence type="predicted"/>
<evidence type="ECO:0000313" key="2">
    <source>
        <dbReference type="EMBL" id="CAB9501864.1"/>
    </source>
</evidence>
<organism evidence="2 3">
    <name type="scientific">Seminavis robusta</name>
    <dbReference type="NCBI Taxonomy" id="568900"/>
    <lineage>
        <taxon>Eukaryota</taxon>
        <taxon>Sar</taxon>
        <taxon>Stramenopiles</taxon>
        <taxon>Ochrophyta</taxon>
        <taxon>Bacillariophyta</taxon>
        <taxon>Bacillariophyceae</taxon>
        <taxon>Bacillariophycidae</taxon>
        <taxon>Naviculales</taxon>
        <taxon>Naviculaceae</taxon>
        <taxon>Seminavis</taxon>
    </lineage>
</organism>
<evidence type="ECO:0000256" key="1">
    <source>
        <dbReference type="SAM" id="MobiDB-lite"/>
    </source>
</evidence>
<feature type="region of interest" description="Disordered" evidence="1">
    <location>
        <begin position="70"/>
        <end position="163"/>
    </location>
</feature>
<feature type="compositionally biased region" description="Low complexity" evidence="1">
    <location>
        <begin position="99"/>
        <end position="109"/>
    </location>
</feature>
<accession>A0A9N8DFT1</accession>
<feature type="compositionally biased region" description="Polar residues" evidence="1">
    <location>
        <begin position="128"/>
        <end position="138"/>
    </location>
</feature>
<dbReference type="Proteomes" id="UP001153069">
    <property type="component" value="Unassembled WGS sequence"/>
</dbReference>
<feature type="compositionally biased region" description="Polar residues" evidence="1">
    <location>
        <begin position="145"/>
        <end position="158"/>
    </location>
</feature>
<evidence type="ECO:0000313" key="3">
    <source>
        <dbReference type="Proteomes" id="UP001153069"/>
    </source>
</evidence>
<dbReference type="EMBL" id="CAICTM010000119">
    <property type="protein sequence ID" value="CAB9501864.1"/>
    <property type="molecule type" value="Genomic_DNA"/>
</dbReference>
<feature type="compositionally biased region" description="Low complexity" evidence="1">
    <location>
        <begin position="72"/>
        <end position="91"/>
    </location>
</feature>
<comment type="caution">
    <text evidence="2">The sequence shown here is derived from an EMBL/GenBank/DDBJ whole genome shotgun (WGS) entry which is preliminary data.</text>
</comment>
<dbReference type="OrthoDB" id="230186at2759"/>
<reference evidence="2" key="1">
    <citation type="submission" date="2020-06" db="EMBL/GenBank/DDBJ databases">
        <authorList>
            <consortium name="Plant Systems Biology data submission"/>
        </authorList>
    </citation>
    <scope>NUCLEOTIDE SEQUENCE</scope>
    <source>
        <strain evidence="2">D6</strain>
    </source>
</reference>
<sequence length="529" mass="59214">MYQNRVVYLDLEEANLSSTPGSRHPKNPTMSDFSKHAWPTESSSAATVYRKMATTTTGDYLKTRFTANIPDTAAASPTPAPTNEPTRQPTGQPTPPPTDQLTPLPSKQPTSPPTPSPTSPAPTPFPTNQPTRTLSTRQAAPLSPGDSSSNVSPIAQANSDEKNHWREKSVLDLLPWEQHAYQGLTQPGVAPKVAYDHCKPPPGIPRSCCVGSFSAGGALSDVQPHRCNAAMKEFPLLRQHALQWFEENDSHIQDTKCDVCKIVEIVLKHNISLSFLGDSMHHQIFDGFTCELYRRGYQVNVTDVRYPVTEGSIYQQPHHNKTIRIRSPHGTIGDNEAVIHYHQMYKLPSVNDGLVNITGEADVLVTSFGLHWGVDLSEDYTIQMAELFRAIRQQGRVKLLVHRETSAQHWHADGGEYSLWWPDIVAKNLSQQCQPFELTDSTAGWREQAIREAANRSGHTLVMAGPHMPTTPSGQPELVILPYFNFTSQHPMMHPRLEDRDDCTHYCSSPFVYYPLWRSLRYTLDRHFG</sequence>
<feature type="region of interest" description="Disordered" evidence="1">
    <location>
        <begin position="16"/>
        <end position="44"/>
    </location>
</feature>
<feature type="compositionally biased region" description="Pro residues" evidence="1">
    <location>
        <begin position="110"/>
        <end position="127"/>
    </location>
</feature>